<evidence type="ECO:0000313" key="1">
    <source>
        <dbReference type="EMBL" id="PPL16853.1"/>
    </source>
</evidence>
<dbReference type="AlphaFoldDB" id="A0A2P5TN15"/>
<gene>
    <name evidence="1" type="ORF">UN63_06920</name>
</gene>
<name>A0A2P5TN15_9GAMM</name>
<dbReference type="EMBL" id="MPZM01000011">
    <property type="protein sequence ID" value="PPL16853.1"/>
    <property type="molecule type" value="Genomic_DNA"/>
</dbReference>
<sequence length="53" mass="5965">QHDQRCMLEARLEGRQPVAVTDHAATLEQAVQGAAQKLARLLDSTFGRMHDHR</sequence>
<evidence type="ECO:0000313" key="2">
    <source>
        <dbReference type="Proteomes" id="UP000242231"/>
    </source>
</evidence>
<proteinExistence type="predicted"/>
<keyword evidence="2" id="KW-1185">Reference proteome</keyword>
<feature type="non-terminal residue" evidence="1">
    <location>
        <position position="1"/>
    </location>
</feature>
<accession>A0A2P5TN15</accession>
<protein>
    <submittedName>
        <fullName evidence="1">Ribosomal subunit interface protein</fullName>
    </submittedName>
</protein>
<organism evidence="1 2">
    <name type="scientific">Oceanisphaera arctica</name>
    <dbReference type="NCBI Taxonomy" id="641510"/>
    <lineage>
        <taxon>Bacteria</taxon>
        <taxon>Pseudomonadati</taxon>
        <taxon>Pseudomonadota</taxon>
        <taxon>Gammaproteobacteria</taxon>
        <taxon>Aeromonadales</taxon>
        <taxon>Aeromonadaceae</taxon>
        <taxon>Oceanisphaera</taxon>
    </lineage>
</organism>
<comment type="caution">
    <text evidence="1">The sequence shown here is derived from an EMBL/GenBank/DDBJ whole genome shotgun (WGS) entry which is preliminary data.</text>
</comment>
<reference evidence="2" key="1">
    <citation type="submission" date="2016-11" db="EMBL/GenBank/DDBJ databases">
        <authorList>
            <person name="Sisinthy S."/>
            <person name="Ara S."/>
            <person name="Gundlapally S.R."/>
        </authorList>
    </citation>
    <scope>NUCLEOTIDE SEQUENCE [LARGE SCALE GENOMIC DNA]</scope>
    <source>
        <strain evidence="2">V1-41</strain>
    </source>
</reference>
<dbReference type="Proteomes" id="UP000242231">
    <property type="component" value="Unassembled WGS sequence"/>
</dbReference>